<dbReference type="PANTHER" id="PTHR43677">
    <property type="entry name" value="SHORT-CHAIN DEHYDROGENASE/REDUCTASE"/>
    <property type="match status" value="1"/>
</dbReference>
<dbReference type="Gene3D" id="3.90.180.10">
    <property type="entry name" value="Medium-chain alcohol dehydrogenases, catalytic domain"/>
    <property type="match status" value="1"/>
</dbReference>
<accession>A0A918UL37</accession>
<proteinExistence type="predicted"/>
<protein>
    <submittedName>
        <fullName evidence="2">NADPH:quinone oxidoreductase</fullName>
    </submittedName>
</protein>
<dbReference type="InterPro" id="IPR011032">
    <property type="entry name" value="GroES-like_sf"/>
</dbReference>
<dbReference type="InterPro" id="IPR036291">
    <property type="entry name" value="NAD(P)-bd_dom_sf"/>
</dbReference>
<reference evidence="2" key="2">
    <citation type="submission" date="2020-09" db="EMBL/GenBank/DDBJ databases">
        <authorList>
            <person name="Sun Q."/>
            <person name="Kim S."/>
        </authorList>
    </citation>
    <scope>NUCLEOTIDE SEQUENCE</scope>
    <source>
        <strain evidence="2">KCTC 32255</strain>
    </source>
</reference>
<dbReference type="InterPro" id="IPR020843">
    <property type="entry name" value="ER"/>
</dbReference>
<dbReference type="PANTHER" id="PTHR43677:SF4">
    <property type="entry name" value="QUINONE OXIDOREDUCTASE-LIKE PROTEIN 2"/>
    <property type="match status" value="1"/>
</dbReference>
<dbReference type="SMART" id="SM00829">
    <property type="entry name" value="PKS_ER"/>
    <property type="match status" value="1"/>
</dbReference>
<dbReference type="AlphaFoldDB" id="A0A918UL37"/>
<dbReference type="Gene3D" id="3.40.50.720">
    <property type="entry name" value="NAD(P)-binding Rossmann-like Domain"/>
    <property type="match status" value="1"/>
</dbReference>
<dbReference type="InterPro" id="IPR013149">
    <property type="entry name" value="ADH-like_C"/>
</dbReference>
<gene>
    <name evidence="2" type="ORF">GCM10011614_35350</name>
</gene>
<dbReference type="SUPFAM" id="SSF50129">
    <property type="entry name" value="GroES-like"/>
    <property type="match status" value="1"/>
</dbReference>
<dbReference type="GO" id="GO:0016491">
    <property type="term" value="F:oxidoreductase activity"/>
    <property type="evidence" value="ECO:0007669"/>
    <property type="project" value="InterPro"/>
</dbReference>
<keyword evidence="3" id="KW-1185">Reference proteome</keyword>
<dbReference type="SUPFAM" id="SSF51735">
    <property type="entry name" value="NAD(P)-binding Rossmann-fold domains"/>
    <property type="match status" value="1"/>
</dbReference>
<sequence length="266" mass="27686">MISAVGENVTDVAIGDRVISMVGWNGMATKVAAKASSCIPMPADMSFEDGAAFLMTFGTSYYALKERAQIQPGETLFVLGAAGGVGLAAVMLGKALGARVVGAVSSPDKAAFVQECGADACIVYPRGTFDGAGRKELAALFKAAAPERGFDVVFDAVGGDYAEAALRAIAWNGRLLVIGFPAGIPNVPLNLALLKGCSIVGVFFGSFREREPELDRRIVDELMGLYESGAIRPHISRSFPLEQAGNAIAHLAGRSAMGKVIVTIEA</sequence>
<dbReference type="InterPro" id="IPR051397">
    <property type="entry name" value="Zn-ADH-like_protein"/>
</dbReference>
<comment type="caution">
    <text evidence="2">The sequence shown here is derived from an EMBL/GenBank/DDBJ whole genome shotgun (WGS) entry which is preliminary data.</text>
</comment>
<feature type="domain" description="Enoyl reductase (ER)" evidence="1">
    <location>
        <begin position="1"/>
        <end position="262"/>
    </location>
</feature>
<reference evidence="2" key="1">
    <citation type="journal article" date="2014" name="Int. J. Syst. Evol. Microbiol.">
        <title>Complete genome sequence of Corynebacterium casei LMG S-19264T (=DSM 44701T), isolated from a smear-ripened cheese.</title>
        <authorList>
            <consortium name="US DOE Joint Genome Institute (JGI-PGF)"/>
            <person name="Walter F."/>
            <person name="Albersmeier A."/>
            <person name="Kalinowski J."/>
            <person name="Ruckert C."/>
        </authorList>
    </citation>
    <scope>NUCLEOTIDE SEQUENCE</scope>
    <source>
        <strain evidence="2">KCTC 32255</strain>
    </source>
</reference>
<name>A0A918UL37_9SPHN</name>
<dbReference type="Pfam" id="PF00107">
    <property type="entry name" value="ADH_zinc_N"/>
    <property type="match status" value="1"/>
</dbReference>
<evidence type="ECO:0000259" key="1">
    <source>
        <dbReference type="SMART" id="SM00829"/>
    </source>
</evidence>
<dbReference type="CDD" id="cd08241">
    <property type="entry name" value="QOR1"/>
    <property type="match status" value="1"/>
</dbReference>
<organism evidence="2 3">
    <name type="scientific">Novosphingobium colocasiae</name>
    <dbReference type="NCBI Taxonomy" id="1256513"/>
    <lineage>
        <taxon>Bacteria</taxon>
        <taxon>Pseudomonadati</taxon>
        <taxon>Pseudomonadota</taxon>
        <taxon>Alphaproteobacteria</taxon>
        <taxon>Sphingomonadales</taxon>
        <taxon>Sphingomonadaceae</taxon>
        <taxon>Novosphingobium</taxon>
    </lineage>
</organism>
<dbReference type="Proteomes" id="UP000648075">
    <property type="component" value="Unassembled WGS sequence"/>
</dbReference>
<evidence type="ECO:0000313" key="3">
    <source>
        <dbReference type="Proteomes" id="UP000648075"/>
    </source>
</evidence>
<evidence type="ECO:0000313" key="2">
    <source>
        <dbReference type="EMBL" id="GGZ17828.1"/>
    </source>
</evidence>
<dbReference type="EMBL" id="BMZA01000042">
    <property type="protein sequence ID" value="GGZ17828.1"/>
    <property type="molecule type" value="Genomic_DNA"/>
</dbReference>